<name>A0ACB0Z9L4_MELEN</name>
<dbReference type="EMBL" id="CAVMJV010000028">
    <property type="protein sequence ID" value="CAK5075588.1"/>
    <property type="molecule type" value="Genomic_DNA"/>
</dbReference>
<proteinExistence type="predicted"/>
<organism evidence="1 2">
    <name type="scientific">Meloidogyne enterolobii</name>
    <name type="common">Root-knot nematode worm</name>
    <name type="synonym">Meloidogyne mayaguensis</name>
    <dbReference type="NCBI Taxonomy" id="390850"/>
    <lineage>
        <taxon>Eukaryota</taxon>
        <taxon>Metazoa</taxon>
        <taxon>Ecdysozoa</taxon>
        <taxon>Nematoda</taxon>
        <taxon>Chromadorea</taxon>
        <taxon>Rhabditida</taxon>
        <taxon>Tylenchina</taxon>
        <taxon>Tylenchomorpha</taxon>
        <taxon>Tylenchoidea</taxon>
        <taxon>Meloidogynidae</taxon>
        <taxon>Meloidogyninae</taxon>
        <taxon>Meloidogyne</taxon>
    </lineage>
</organism>
<sequence length="173" mass="19707">MKLLEMLIIPRKFKFWFGAFSCFIICTLSLDEGIFFQISEPENLAYLYQDASMTYSDPPEGCEELSSNYGEVILLERGGCPFIDKVLNAQKAGAKIAIITDSEVGSDDFIDMVSDDTNRKANISCAWLPGNSGRRIRQYLLYTNPSINIDIPLNYTNKPLRDTYSSKPHWYNF</sequence>
<evidence type="ECO:0000313" key="2">
    <source>
        <dbReference type="Proteomes" id="UP001497535"/>
    </source>
</evidence>
<keyword evidence="2" id="KW-1185">Reference proteome</keyword>
<accession>A0ACB0Z9L4</accession>
<reference evidence="1" key="1">
    <citation type="submission" date="2023-11" db="EMBL/GenBank/DDBJ databases">
        <authorList>
            <person name="Poullet M."/>
        </authorList>
    </citation>
    <scope>NUCLEOTIDE SEQUENCE</scope>
    <source>
        <strain evidence="1">E1834</strain>
    </source>
</reference>
<evidence type="ECO:0000313" key="1">
    <source>
        <dbReference type="EMBL" id="CAK5075588.1"/>
    </source>
</evidence>
<protein>
    <submittedName>
        <fullName evidence="1">Uncharacterized protein</fullName>
    </submittedName>
</protein>
<gene>
    <name evidence="1" type="ORF">MENTE1834_LOCUS22407</name>
</gene>
<comment type="caution">
    <text evidence="1">The sequence shown here is derived from an EMBL/GenBank/DDBJ whole genome shotgun (WGS) entry which is preliminary data.</text>
</comment>
<dbReference type="Proteomes" id="UP001497535">
    <property type="component" value="Unassembled WGS sequence"/>
</dbReference>